<name>A0A8B8AN71_CRAVI</name>
<dbReference type="OrthoDB" id="445007at2759"/>
<gene>
    <name evidence="9" type="primary">LOC111103795</name>
</gene>
<reference evidence="9" key="1">
    <citation type="submission" date="2025-08" db="UniProtKB">
        <authorList>
            <consortium name="RefSeq"/>
        </authorList>
    </citation>
    <scope>IDENTIFICATION</scope>
    <source>
        <tissue evidence="9">Whole sample</tissue>
    </source>
</reference>
<dbReference type="Gene3D" id="1.20.970.10">
    <property type="entry name" value="Transferase, Pyrimidine Nucleoside Phosphorylase, Chain C"/>
    <property type="match status" value="2"/>
</dbReference>
<dbReference type="SUPFAM" id="SSF54680">
    <property type="entry name" value="Pyrimidine nucleoside phosphorylase C-terminal domain"/>
    <property type="match status" value="1"/>
</dbReference>
<dbReference type="InterPro" id="IPR017872">
    <property type="entry name" value="Pyrmidine_PPase_CS"/>
</dbReference>
<dbReference type="UniPathway" id="UPA00578">
    <property type="reaction ID" value="UER00638"/>
</dbReference>
<feature type="domain" description="Pyrimidine nucleoside phosphorylase C-terminal" evidence="7">
    <location>
        <begin position="454"/>
        <end position="527"/>
    </location>
</feature>
<organism evidence="8 9">
    <name type="scientific">Crassostrea virginica</name>
    <name type="common">Eastern oyster</name>
    <dbReference type="NCBI Taxonomy" id="6565"/>
    <lineage>
        <taxon>Eukaryota</taxon>
        <taxon>Metazoa</taxon>
        <taxon>Spiralia</taxon>
        <taxon>Lophotrochozoa</taxon>
        <taxon>Mollusca</taxon>
        <taxon>Bivalvia</taxon>
        <taxon>Autobranchia</taxon>
        <taxon>Pteriomorphia</taxon>
        <taxon>Ostreida</taxon>
        <taxon>Ostreoidea</taxon>
        <taxon>Ostreidae</taxon>
        <taxon>Crassostrea</taxon>
    </lineage>
</organism>
<evidence type="ECO:0000256" key="5">
    <source>
        <dbReference type="PIRNR" id="PIRNR000478"/>
    </source>
</evidence>
<dbReference type="AlphaFoldDB" id="A0A8B8AN71"/>
<dbReference type="Pfam" id="PF00591">
    <property type="entry name" value="Glycos_transf_3"/>
    <property type="match status" value="1"/>
</dbReference>
<keyword evidence="4 5" id="KW-0808">Transferase</keyword>
<dbReference type="GO" id="GO:0006206">
    <property type="term" value="P:pyrimidine nucleobase metabolic process"/>
    <property type="evidence" value="ECO:0007669"/>
    <property type="project" value="InterPro"/>
</dbReference>
<accession>A0A8B8AN71</accession>
<dbReference type="InterPro" id="IPR000312">
    <property type="entry name" value="Glycosyl_Trfase_fam3"/>
</dbReference>
<evidence type="ECO:0000313" key="8">
    <source>
        <dbReference type="Proteomes" id="UP000694844"/>
    </source>
</evidence>
<dbReference type="Pfam" id="PF07831">
    <property type="entry name" value="PYNP_C"/>
    <property type="match status" value="1"/>
</dbReference>
<dbReference type="InterPro" id="IPR000053">
    <property type="entry name" value="Thymidine/pyrmidine_PPase"/>
</dbReference>
<evidence type="ECO:0000256" key="1">
    <source>
        <dbReference type="ARBA" id="ARBA00006915"/>
    </source>
</evidence>
<evidence type="ECO:0000259" key="7">
    <source>
        <dbReference type="SMART" id="SM00941"/>
    </source>
</evidence>
<keyword evidence="3 5" id="KW-0328">Glycosyltransferase</keyword>
<sequence length="540" mass="58361">MSSHDFRIPDLITKKKNGGSLTPKEIRFFITGVVNGEVKECKHCCRKANDEQEAETPASKKKRGTNAKAAEPTEAIKSNKRKDRKRKKNSAPETVISKRKKADTEPKEPQEPNKPGGSKEERGGQLCDGMHVEDCQLGAMLMAICWKDLTDEETVCLTKYMRDSGDLLGPWPAEWKGKVVGKHSTGGVGDKVSLILAPALAACGMKVPMISGRGLAHTGGTLDKLEAIPGLSVYASKKDITSWLEEVGCCIVGQTASLVPADKRMYAVRDVTGTIDNFGLIAGSIISKKAAEKLDALVLDVKFGVGAFMKERSEAIALAEKMVKIGNQLKIETSALITDMNNPLGKMIGNALEVAESIQCLHGNGPSDLEDLVLKLGARLLYKSGNAESTEKGEADIKKTLKNGEAVKKFQEMIINQGVDRNKAKALCAKGADMWSILPKSMFTTTIKSPMSGIVHGINALTCAKFSLALGAGRYTINDKINHAVGLELCVSIGDTVSEGQPLMIVHHDSEKMPRGMNELVDAFDIWLSDRVASIVEERD</sequence>
<dbReference type="NCBIfam" id="NF004490">
    <property type="entry name" value="PRK05820.1"/>
    <property type="match status" value="1"/>
</dbReference>
<dbReference type="PANTHER" id="PTHR10515">
    <property type="entry name" value="THYMIDINE PHOSPHORYLASE"/>
    <property type="match status" value="1"/>
</dbReference>
<feature type="compositionally biased region" description="Basic residues" evidence="6">
    <location>
        <begin position="78"/>
        <end position="89"/>
    </location>
</feature>
<comment type="function">
    <text evidence="5">Catalyzes the reversible phosphorolysis of thymidine. The produced molecules are then utilized as carbon and energy sources or in the rescue of pyrimidine bases for nucleotide synthesis.</text>
</comment>
<dbReference type="GO" id="GO:0009032">
    <property type="term" value="F:thymidine phosphorylase activity"/>
    <property type="evidence" value="ECO:0007669"/>
    <property type="project" value="UniProtKB-UniRule"/>
</dbReference>
<evidence type="ECO:0000313" key="9">
    <source>
        <dbReference type="RefSeq" id="XP_022292982.1"/>
    </source>
</evidence>
<feature type="region of interest" description="Disordered" evidence="6">
    <location>
        <begin position="1"/>
        <end position="20"/>
    </location>
</feature>
<evidence type="ECO:0000256" key="6">
    <source>
        <dbReference type="SAM" id="MobiDB-lite"/>
    </source>
</evidence>
<dbReference type="SMART" id="SM00941">
    <property type="entry name" value="PYNP_C"/>
    <property type="match status" value="1"/>
</dbReference>
<dbReference type="InterPro" id="IPR035902">
    <property type="entry name" value="Nuc_phospho_transferase"/>
</dbReference>
<dbReference type="Pfam" id="PF02885">
    <property type="entry name" value="Glycos_trans_3N"/>
    <property type="match status" value="1"/>
</dbReference>
<dbReference type="SUPFAM" id="SSF52418">
    <property type="entry name" value="Nucleoside phosphorylase/phosphoribosyltransferase catalytic domain"/>
    <property type="match status" value="1"/>
</dbReference>
<evidence type="ECO:0000256" key="2">
    <source>
        <dbReference type="ARBA" id="ARBA00011738"/>
    </source>
</evidence>
<comment type="pathway">
    <text evidence="5">Pyrimidine metabolism; dTMP biosynthesis via salvage pathway; dTMP from thymine: step 1/2.</text>
</comment>
<dbReference type="KEGG" id="cvn:111103795"/>
<dbReference type="PANTHER" id="PTHR10515:SF0">
    <property type="entry name" value="THYMIDINE PHOSPHORYLASE"/>
    <property type="match status" value="1"/>
</dbReference>
<feature type="region of interest" description="Disordered" evidence="6">
    <location>
        <begin position="46"/>
        <end position="125"/>
    </location>
</feature>
<dbReference type="GO" id="GO:0005829">
    <property type="term" value="C:cytosol"/>
    <property type="evidence" value="ECO:0007669"/>
    <property type="project" value="TreeGrafter"/>
</dbReference>
<dbReference type="PROSITE" id="PS00647">
    <property type="entry name" value="THYMID_PHOSPHORYLASE"/>
    <property type="match status" value="1"/>
</dbReference>
<dbReference type="Gene3D" id="3.90.1170.30">
    <property type="entry name" value="Pyrimidine nucleoside phosphorylase-like, C-terminal domain"/>
    <property type="match status" value="1"/>
</dbReference>
<dbReference type="GO" id="GO:0006213">
    <property type="term" value="P:pyrimidine nucleoside metabolic process"/>
    <property type="evidence" value="ECO:0007669"/>
    <property type="project" value="UniProtKB-UniRule"/>
</dbReference>
<comment type="similarity">
    <text evidence="1 5">Belongs to the thymidine/pyrimidine-nucleoside phosphorylase family.</text>
</comment>
<comment type="catalytic activity">
    <reaction evidence="5">
        <text>thymidine + phosphate = 2-deoxy-alpha-D-ribose 1-phosphate + thymine</text>
        <dbReference type="Rhea" id="RHEA:16037"/>
        <dbReference type="ChEBI" id="CHEBI:17748"/>
        <dbReference type="ChEBI" id="CHEBI:17821"/>
        <dbReference type="ChEBI" id="CHEBI:43474"/>
        <dbReference type="ChEBI" id="CHEBI:57259"/>
        <dbReference type="EC" id="2.4.2.4"/>
    </reaction>
</comment>
<dbReference type="Proteomes" id="UP000694844">
    <property type="component" value="Chromosome 7"/>
</dbReference>
<dbReference type="GO" id="GO:0004645">
    <property type="term" value="F:1,4-alpha-oligoglucan phosphorylase activity"/>
    <property type="evidence" value="ECO:0007669"/>
    <property type="project" value="InterPro"/>
</dbReference>
<dbReference type="EC" id="2.4.2.4" evidence="5"/>
<dbReference type="PIRSF" id="PIRSF000478">
    <property type="entry name" value="TP_PyNP"/>
    <property type="match status" value="1"/>
</dbReference>
<dbReference type="FunFam" id="3.40.1030.10:FF:000003">
    <property type="entry name" value="Pyrimidine-nucleoside phosphorylase"/>
    <property type="match status" value="1"/>
</dbReference>
<dbReference type="InterPro" id="IPR036566">
    <property type="entry name" value="PYNP-like_C_sf"/>
</dbReference>
<dbReference type="InterPro" id="IPR018090">
    <property type="entry name" value="Pyrmidine_PPas_bac/euk"/>
</dbReference>
<dbReference type="Gene3D" id="3.40.1030.10">
    <property type="entry name" value="Nucleoside phosphorylase/phosphoribosyltransferase catalytic domain"/>
    <property type="match status" value="1"/>
</dbReference>
<dbReference type="SUPFAM" id="SSF47648">
    <property type="entry name" value="Nucleoside phosphorylase/phosphoribosyltransferase N-terminal domain"/>
    <property type="match status" value="2"/>
</dbReference>
<dbReference type="InterPro" id="IPR013102">
    <property type="entry name" value="PYNP_C"/>
</dbReference>
<dbReference type="InterPro" id="IPR017459">
    <property type="entry name" value="Glycosyl_Trfase_fam3_N_dom"/>
</dbReference>
<evidence type="ECO:0000256" key="4">
    <source>
        <dbReference type="ARBA" id="ARBA00022679"/>
    </source>
</evidence>
<protein>
    <recommendedName>
        <fullName evidence="5">Thymidine phosphorylase</fullName>
        <shortName evidence="5">TP</shortName>
        <ecNumber evidence="5">2.4.2.4</ecNumber>
    </recommendedName>
    <alternativeName>
        <fullName evidence="5">TdRPase</fullName>
    </alternativeName>
</protein>
<proteinExistence type="inferred from homology"/>
<dbReference type="RefSeq" id="XP_022292982.1">
    <property type="nucleotide sequence ID" value="XM_022437274.1"/>
</dbReference>
<dbReference type="NCBIfam" id="TIGR02644">
    <property type="entry name" value="Y_phosphoryl"/>
    <property type="match status" value="1"/>
</dbReference>
<feature type="compositionally biased region" description="Basic and acidic residues" evidence="6">
    <location>
        <begin position="102"/>
        <end position="123"/>
    </location>
</feature>
<evidence type="ECO:0000256" key="3">
    <source>
        <dbReference type="ARBA" id="ARBA00022676"/>
    </source>
</evidence>
<dbReference type="InterPro" id="IPR036320">
    <property type="entry name" value="Glycosyl_Trfase_fam3_N_dom_sf"/>
</dbReference>
<keyword evidence="8" id="KW-1185">Reference proteome</keyword>
<dbReference type="GeneID" id="111103795"/>
<comment type="subunit">
    <text evidence="2 5">Homodimer.</text>
</comment>